<gene>
    <name evidence="5" type="ORF">A2774_01075</name>
</gene>
<protein>
    <recommendedName>
        <fullName evidence="4">Disease resistance R13L4/SHOC-2-like LRR domain-containing protein</fullName>
    </recommendedName>
</protein>
<feature type="transmembrane region" description="Helical" evidence="3">
    <location>
        <begin position="7"/>
        <end position="27"/>
    </location>
</feature>
<feature type="domain" description="Disease resistance R13L4/SHOC-2-like LRR" evidence="4">
    <location>
        <begin position="105"/>
        <end position="208"/>
    </location>
</feature>
<reference evidence="5 6" key="1">
    <citation type="journal article" date="2016" name="Nat. Commun.">
        <title>Thousands of microbial genomes shed light on interconnected biogeochemical processes in an aquifer system.</title>
        <authorList>
            <person name="Anantharaman K."/>
            <person name="Brown C.T."/>
            <person name="Hug L.A."/>
            <person name="Sharon I."/>
            <person name="Castelle C.J."/>
            <person name="Probst A.J."/>
            <person name="Thomas B.C."/>
            <person name="Singh A."/>
            <person name="Wilkins M.J."/>
            <person name="Karaoz U."/>
            <person name="Brodie E.L."/>
            <person name="Williams K.H."/>
            <person name="Hubbard S.S."/>
            <person name="Banfield J.F."/>
        </authorList>
    </citation>
    <scope>NUCLEOTIDE SEQUENCE [LARGE SCALE GENOMIC DNA]</scope>
</reference>
<dbReference type="PANTHER" id="PTHR48057">
    <property type="entry name" value="LEUCINE-RICH REPEAT SERINE/THREONINE-PROTEIN KINASE 1"/>
    <property type="match status" value="1"/>
</dbReference>
<keyword evidence="3" id="KW-1133">Transmembrane helix</keyword>
<dbReference type="Gene3D" id="3.80.10.10">
    <property type="entry name" value="Ribonuclease Inhibitor"/>
    <property type="match status" value="1"/>
</dbReference>
<dbReference type="EMBL" id="MFZG01000043">
    <property type="protein sequence ID" value="OGK14990.1"/>
    <property type="molecule type" value="Genomic_DNA"/>
</dbReference>
<dbReference type="SUPFAM" id="SSF52058">
    <property type="entry name" value="L domain-like"/>
    <property type="match status" value="1"/>
</dbReference>
<dbReference type="PANTHER" id="PTHR48057:SF7">
    <property type="entry name" value="LEUCINE-RICH REPEAT SERINE_THREONINE-PROTEIN KINASE 1"/>
    <property type="match status" value="1"/>
</dbReference>
<evidence type="ECO:0000256" key="1">
    <source>
        <dbReference type="ARBA" id="ARBA00022737"/>
    </source>
</evidence>
<evidence type="ECO:0000256" key="2">
    <source>
        <dbReference type="SAM" id="MobiDB-lite"/>
    </source>
</evidence>
<dbReference type="InterPro" id="IPR032675">
    <property type="entry name" value="LRR_dom_sf"/>
</dbReference>
<comment type="caution">
    <text evidence="5">The sequence shown here is derived from an EMBL/GenBank/DDBJ whole genome shotgun (WGS) entry which is preliminary data.</text>
</comment>
<sequence length="285" mass="32462">MKFKLQWIHFLFLFYVIAFGGVAWHTYQVERHIEEFQSPEENLREPLKESPREPTIDPALSREEDVSCHKEGRRYPIDVALADPAACDVEITKVEDLNKLKKNSKKLRHVRSIFFRDSPVTKVPPQISDLNNLRTLYFLESLNTYLPKEIGNLENLTSLNFNQADIQIIPKEIIRLKKLNTLSITGNAGLVELPDVSKLTGLKVLFLAYNSGLVFSNEYSDNLSIEEVDLSKSNLNEVPAFLSKLKNLKLLNLSENIMDPAEIAKIKQSLPSTNVVYSMAFLDGL</sequence>
<name>A0A1F7G815_9BACT</name>
<dbReference type="Pfam" id="PF23598">
    <property type="entry name" value="LRR_14"/>
    <property type="match status" value="1"/>
</dbReference>
<dbReference type="InterPro" id="IPR055414">
    <property type="entry name" value="LRR_R13L4/SHOC2-like"/>
</dbReference>
<keyword evidence="1" id="KW-0677">Repeat</keyword>
<keyword evidence="3" id="KW-0812">Transmembrane</keyword>
<keyword evidence="3" id="KW-0472">Membrane</keyword>
<dbReference type="Proteomes" id="UP000177208">
    <property type="component" value="Unassembled WGS sequence"/>
</dbReference>
<feature type="region of interest" description="Disordered" evidence="2">
    <location>
        <begin position="40"/>
        <end position="63"/>
    </location>
</feature>
<accession>A0A1F7G815</accession>
<evidence type="ECO:0000313" key="6">
    <source>
        <dbReference type="Proteomes" id="UP000177208"/>
    </source>
</evidence>
<organism evidence="5 6">
    <name type="scientific">Candidatus Roizmanbacteria bacterium RIFCSPHIGHO2_01_FULL_39_12c</name>
    <dbReference type="NCBI Taxonomy" id="1802031"/>
    <lineage>
        <taxon>Bacteria</taxon>
        <taxon>Candidatus Roizmaniibacteriota</taxon>
    </lineage>
</organism>
<evidence type="ECO:0000259" key="4">
    <source>
        <dbReference type="Pfam" id="PF23598"/>
    </source>
</evidence>
<dbReference type="AlphaFoldDB" id="A0A1F7G815"/>
<dbReference type="InterPro" id="IPR052595">
    <property type="entry name" value="LRRC69/RLP"/>
</dbReference>
<evidence type="ECO:0000256" key="3">
    <source>
        <dbReference type="SAM" id="Phobius"/>
    </source>
</evidence>
<evidence type="ECO:0000313" key="5">
    <source>
        <dbReference type="EMBL" id="OGK14990.1"/>
    </source>
</evidence>
<proteinExistence type="predicted"/>